<evidence type="ECO:0000256" key="1">
    <source>
        <dbReference type="SAM" id="MobiDB-lite"/>
    </source>
</evidence>
<organism evidence="3">
    <name type="scientific">Heliothis virescens</name>
    <name type="common">Tobacco budworm moth</name>
    <dbReference type="NCBI Taxonomy" id="7102"/>
    <lineage>
        <taxon>Eukaryota</taxon>
        <taxon>Metazoa</taxon>
        <taxon>Ecdysozoa</taxon>
        <taxon>Arthropoda</taxon>
        <taxon>Hexapoda</taxon>
        <taxon>Insecta</taxon>
        <taxon>Pterygota</taxon>
        <taxon>Neoptera</taxon>
        <taxon>Endopterygota</taxon>
        <taxon>Lepidoptera</taxon>
        <taxon>Glossata</taxon>
        <taxon>Ditrysia</taxon>
        <taxon>Noctuoidea</taxon>
        <taxon>Noctuidae</taxon>
        <taxon>Heliothinae</taxon>
        <taxon>Heliothis</taxon>
    </lineage>
</organism>
<feature type="transmembrane region" description="Helical" evidence="2">
    <location>
        <begin position="17"/>
        <end position="38"/>
    </location>
</feature>
<feature type="region of interest" description="Disordered" evidence="1">
    <location>
        <begin position="84"/>
        <end position="117"/>
    </location>
</feature>
<evidence type="ECO:0000256" key="2">
    <source>
        <dbReference type="SAM" id="Phobius"/>
    </source>
</evidence>
<reference evidence="3" key="1">
    <citation type="submission" date="2017-09" db="EMBL/GenBank/DDBJ databases">
        <title>Contemporary evolution of a Lepidopteran species, Heliothis virescens, in response to modern agricultural practices.</title>
        <authorList>
            <person name="Fritz M.L."/>
            <person name="Deyonke A.M."/>
            <person name="Papanicolaou A."/>
            <person name="Micinski S."/>
            <person name="Westbrook J."/>
            <person name="Gould F."/>
        </authorList>
    </citation>
    <scope>NUCLEOTIDE SEQUENCE [LARGE SCALE GENOMIC DNA]</scope>
    <source>
        <strain evidence="3">HvINT-</strain>
        <tissue evidence="3">Whole body</tissue>
    </source>
</reference>
<sequence>MKHQQVSVDYWAMFKSMAMYGVLTVLGWMMLRLFNAVFSLPRRLRTQQENIQATLQEFQRRYPDLNVTEEDIKNAEKELEEWNKEMDEKLKKDNLNDQESEKSEKPPAVEGSDKKTI</sequence>
<keyword evidence="2" id="KW-0472">Membrane</keyword>
<protein>
    <submittedName>
        <fullName evidence="3">Uncharacterized protein</fullName>
    </submittedName>
</protein>
<keyword evidence="2" id="KW-1133">Transmembrane helix</keyword>
<dbReference type="EMBL" id="NWSH01000697">
    <property type="protein sequence ID" value="PCG74734.1"/>
    <property type="molecule type" value="Genomic_DNA"/>
</dbReference>
<dbReference type="AlphaFoldDB" id="A0A2A4JSZ3"/>
<gene>
    <name evidence="3" type="ORF">B5V51_12829</name>
</gene>
<evidence type="ECO:0000313" key="3">
    <source>
        <dbReference type="EMBL" id="PCG74734.1"/>
    </source>
</evidence>
<comment type="caution">
    <text evidence="3">The sequence shown here is derived from an EMBL/GenBank/DDBJ whole genome shotgun (WGS) entry which is preliminary data.</text>
</comment>
<keyword evidence="2" id="KW-0812">Transmembrane</keyword>
<proteinExistence type="predicted"/>
<accession>A0A2A4JSZ3</accession>
<name>A0A2A4JSZ3_HELVI</name>